<feature type="transmembrane region" description="Helical" evidence="1">
    <location>
        <begin position="32"/>
        <end position="63"/>
    </location>
</feature>
<keyword evidence="1" id="KW-0812">Transmembrane</keyword>
<dbReference type="AlphaFoldDB" id="A0A367CG79"/>
<feature type="transmembrane region" description="Helical" evidence="1">
    <location>
        <begin position="133"/>
        <end position="152"/>
    </location>
</feature>
<feature type="transmembrane region" description="Helical" evidence="1">
    <location>
        <begin position="164"/>
        <end position="181"/>
    </location>
</feature>
<proteinExistence type="predicted"/>
<dbReference type="EMBL" id="LEPB01000004">
    <property type="protein sequence ID" value="RCA11619.1"/>
    <property type="molecule type" value="Genomic_DNA"/>
</dbReference>
<reference evidence="2 3" key="1">
    <citation type="submission" date="2015-06" db="EMBL/GenBank/DDBJ databases">
        <title>The Genome Sequence of Enterococcus durans 4EA1.</title>
        <authorList>
            <consortium name="The Broad Institute Genomics Platform"/>
            <consortium name="The Broad Institute Genome Sequencing Center for Infectious Disease"/>
            <person name="Earl A.M."/>
            <person name="Van Tyne D."/>
            <person name="Lebreton F."/>
            <person name="Saavedra J.T."/>
            <person name="Gilmore M.S."/>
            <person name="Manson Mcguire A."/>
            <person name="Clock S."/>
            <person name="Crupain M."/>
            <person name="Rangan U."/>
            <person name="Young S."/>
            <person name="Abouelleil A."/>
            <person name="Cao P."/>
            <person name="Chapman S.B."/>
            <person name="Griggs A."/>
            <person name="Priest M."/>
            <person name="Shea T."/>
            <person name="Wortman J."/>
            <person name="Nusbaum C."/>
            <person name="Birren B."/>
        </authorList>
    </citation>
    <scope>NUCLEOTIDE SEQUENCE [LARGE SCALE GENOMIC DNA]</scope>
    <source>
        <strain evidence="2 3">4EA1</strain>
    </source>
</reference>
<accession>A0A367CG79</accession>
<keyword evidence="1" id="KW-0472">Membrane</keyword>
<protein>
    <submittedName>
        <fullName evidence="2">Uncharacterized protein</fullName>
    </submittedName>
</protein>
<name>A0A367CG79_9ENTE</name>
<evidence type="ECO:0000313" key="3">
    <source>
        <dbReference type="Proteomes" id="UP000252797"/>
    </source>
</evidence>
<gene>
    <name evidence="2" type="ORF">EA71_02384</name>
</gene>
<evidence type="ECO:0000256" key="1">
    <source>
        <dbReference type="SAM" id="Phobius"/>
    </source>
</evidence>
<dbReference type="Proteomes" id="UP000252797">
    <property type="component" value="Unassembled WGS sequence"/>
</dbReference>
<sequence length="194" mass="22570">MDFRRSYPKIADFLEKKVPITRKNQLHSRWHWLTLILFGLLTVATFTQQIFLLLVSIVVVALLKGPGMIFLGTIYAFLVGLFPPIGIVLSAIFFLLNLGTLAKNWRLSLTGFFFYGYPIAAMFLRVWRNWDNIWFLTGSLAIGLLVLHLLLTKIYQRYGIGRTIFWYLFSLPFVFLTALLPKRLKRRIKLLPKS</sequence>
<comment type="caution">
    <text evidence="2">The sequence shown here is derived from an EMBL/GenBank/DDBJ whole genome shotgun (WGS) entry which is preliminary data.</text>
</comment>
<feature type="transmembrane region" description="Helical" evidence="1">
    <location>
        <begin position="107"/>
        <end position="127"/>
    </location>
</feature>
<keyword evidence="1" id="KW-1133">Transmembrane helix</keyword>
<evidence type="ECO:0000313" key="2">
    <source>
        <dbReference type="EMBL" id="RCA11619.1"/>
    </source>
</evidence>
<organism evidence="2 3">
    <name type="scientific">Enterococcus durans</name>
    <dbReference type="NCBI Taxonomy" id="53345"/>
    <lineage>
        <taxon>Bacteria</taxon>
        <taxon>Bacillati</taxon>
        <taxon>Bacillota</taxon>
        <taxon>Bacilli</taxon>
        <taxon>Lactobacillales</taxon>
        <taxon>Enterococcaceae</taxon>
        <taxon>Enterococcus</taxon>
    </lineage>
</organism>
<dbReference type="RefSeq" id="WP_113846206.1">
    <property type="nucleotide sequence ID" value="NZ_JADPAK010000003.1"/>
</dbReference>
<feature type="transmembrane region" description="Helical" evidence="1">
    <location>
        <begin position="69"/>
        <end position="95"/>
    </location>
</feature>
<dbReference type="STRING" id="53345.LIU_12320"/>